<dbReference type="Proteomes" id="UP001586593">
    <property type="component" value="Unassembled WGS sequence"/>
</dbReference>
<proteinExistence type="predicted"/>
<evidence type="ECO:0000313" key="2">
    <source>
        <dbReference type="Proteomes" id="UP001586593"/>
    </source>
</evidence>
<sequence length="99" mass="10511">MSYVDSKSCAGTYLTAGPWFGSRARDGCHALQEAVVAGRSSLWCRSSSRFFCPGFATLAKRNGLSVHPLSSYIPSSDQAPRLGGEGTFAYLASGTLQAR</sequence>
<evidence type="ECO:0000313" key="1">
    <source>
        <dbReference type="EMBL" id="KAL1843010.1"/>
    </source>
</evidence>
<name>A0ABR3VNK0_9PEZI</name>
<accession>A0ABR3VNK0</accession>
<comment type="caution">
    <text evidence="1">The sequence shown here is derived from an EMBL/GenBank/DDBJ whole genome shotgun (WGS) entry which is preliminary data.</text>
</comment>
<organism evidence="1 2">
    <name type="scientific">Phialemonium thermophilum</name>
    <dbReference type="NCBI Taxonomy" id="223376"/>
    <lineage>
        <taxon>Eukaryota</taxon>
        <taxon>Fungi</taxon>
        <taxon>Dikarya</taxon>
        <taxon>Ascomycota</taxon>
        <taxon>Pezizomycotina</taxon>
        <taxon>Sordariomycetes</taxon>
        <taxon>Sordariomycetidae</taxon>
        <taxon>Cephalothecales</taxon>
        <taxon>Cephalothecaceae</taxon>
        <taxon>Phialemonium</taxon>
    </lineage>
</organism>
<keyword evidence="2" id="KW-1185">Reference proteome</keyword>
<gene>
    <name evidence="1" type="ORF">VTK73DRAFT_2944</name>
</gene>
<protein>
    <submittedName>
        <fullName evidence="1">Uncharacterized protein</fullName>
    </submittedName>
</protein>
<dbReference type="EMBL" id="JAZHXJ010001882">
    <property type="protein sequence ID" value="KAL1843010.1"/>
    <property type="molecule type" value="Genomic_DNA"/>
</dbReference>
<reference evidence="1 2" key="1">
    <citation type="journal article" date="2024" name="Commun. Biol.">
        <title>Comparative genomic analysis of thermophilic fungi reveals convergent evolutionary adaptations and gene losses.</title>
        <authorList>
            <person name="Steindorff A.S."/>
            <person name="Aguilar-Pontes M.V."/>
            <person name="Robinson A.J."/>
            <person name="Andreopoulos B."/>
            <person name="LaButti K."/>
            <person name="Kuo A."/>
            <person name="Mondo S."/>
            <person name="Riley R."/>
            <person name="Otillar R."/>
            <person name="Haridas S."/>
            <person name="Lipzen A."/>
            <person name="Grimwood J."/>
            <person name="Schmutz J."/>
            <person name="Clum A."/>
            <person name="Reid I.D."/>
            <person name="Moisan M.C."/>
            <person name="Butler G."/>
            <person name="Nguyen T.T.M."/>
            <person name="Dewar K."/>
            <person name="Conant G."/>
            <person name="Drula E."/>
            <person name="Henrissat B."/>
            <person name="Hansel C."/>
            <person name="Singer S."/>
            <person name="Hutchinson M.I."/>
            <person name="de Vries R.P."/>
            <person name="Natvig D.O."/>
            <person name="Powell A.J."/>
            <person name="Tsang A."/>
            <person name="Grigoriev I.V."/>
        </authorList>
    </citation>
    <scope>NUCLEOTIDE SEQUENCE [LARGE SCALE GENOMIC DNA]</scope>
    <source>
        <strain evidence="1 2">ATCC 24622</strain>
    </source>
</reference>